<dbReference type="Gene3D" id="1.20.58.1210">
    <property type="entry name" value="Exo84p, N-terminal helical domain"/>
    <property type="match status" value="1"/>
</dbReference>
<dbReference type="RefSeq" id="XP_007763759.1">
    <property type="nucleotide sequence ID" value="XM_007765569.1"/>
</dbReference>
<sequence length="874" mass="93623">MQSLRSRRPSAAGGGSTSGPSSTPKRSGTTKLAKAPTLRNPNPARKSTVDDKIKKRMSLRYAEISAPSFPDSVPAMPSLPSALRPGAAAVGSVGGASRGRADGVGVPGGMREQDRREEGRDGDADGEGEGIGDAAREREDARALDKKLLGQEDFDPDSYLKEKLANSTEAELKSLQSSLRGLKDDTAVDLQRDVFKNYAEFVFISKEISVLENELLELKESLTEWKNMPSLLHIDESASAADRRRNLRSSIADLRVLYAGQMQTLHTQIEGAATLAPTTPGRHVVHDLDGVLALNPATYRPTHTVKFVVLDDAVLIAKRRRRVGGAGGGGAGEGDGGKLVAERCWPLIEMLVLDTKDTSTLTNVFKVRHGRETYVFRTEAASDKRSLLAQFRTVAEELGARRRREREGENERRKSLYTGSLTGSRASMAFNPDTMPAFPEWMAELAQRAGGASGALGLGAGGPSLSGGSGSGGGGGGTKEKDEQDARWVGDFTDELTVAIALRQWENAVALVEKGTAKQASITALGPKLAALRAQLEGALLGVLAQPNVRKAGITRAVGHLVRLGAAPAARRALLAARGEAIRGYVRAIRFEGHVGMYVHDLSLVVFSAIKHTADWYLGAFSETEMSSGFIDWAKTQLEAYADMFRKQVFGADADQPTIDEALAIAHAQHRKVLQEFGLDFRFLLDRLLVRNPPPEPEPSVFHFPADPQARLDARKSRAFAAAGPAPTPASVPPTPTPPITLAPAPASAGARSRTPTSRTQQQQQPQQQLAEPTSASASRPRTPTSRTQQQQQQQAEPTSASRSNSRAASPARPGAARPTTPTRPGLRRKDSDASTRGSRTAYSPAPPPRSTNRPSMSAQRPPPVAVPQRDGMF</sequence>
<dbReference type="GO" id="GO:0000145">
    <property type="term" value="C:exocyst"/>
    <property type="evidence" value="ECO:0007669"/>
    <property type="project" value="InterPro"/>
</dbReference>
<feature type="compositionally biased region" description="Low complexity" evidence="8">
    <location>
        <begin position="18"/>
        <end position="31"/>
    </location>
</feature>
<dbReference type="PANTHER" id="PTHR21426:SF12">
    <property type="entry name" value="EXOCYST COMPLEX COMPONENT 8"/>
    <property type="match status" value="1"/>
</dbReference>
<dbReference type="Pfam" id="PF08700">
    <property type="entry name" value="VPS51_Exo84_N"/>
    <property type="match status" value="1"/>
</dbReference>
<dbReference type="InterPro" id="IPR042561">
    <property type="entry name" value="Exo84_C_1"/>
</dbReference>
<evidence type="ECO:0000256" key="3">
    <source>
        <dbReference type="ARBA" id="ARBA00021269"/>
    </source>
</evidence>
<feature type="region of interest" description="Disordered" evidence="8">
    <location>
        <begin position="715"/>
        <end position="874"/>
    </location>
</feature>
<dbReference type="InterPro" id="IPR042560">
    <property type="entry name" value="Exo84_C_2"/>
</dbReference>
<evidence type="ECO:0000256" key="8">
    <source>
        <dbReference type="SAM" id="MobiDB-lite"/>
    </source>
</evidence>
<feature type="compositionally biased region" description="Low complexity" evidence="8">
    <location>
        <begin position="742"/>
        <end position="825"/>
    </location>
</feature>
<feature type="region of interest" description="Disordered" evidence="8">
    <location>
        <begin position="1"/>
        <end position="139"/>
    </location>
</feature>
<feature type="domain" description="Exocyst component Exo84 C-terminal" evidence="9">
    <location>
        <begin position="487"/>
        <end position="681"/>
    </location>
</feature>
<dbReference type="InterPro" id="IPR016159">
    <property type="entry name" value="Cullin_repeat-like_dom_sf"/>
</dbReference>
<dbReference type="InterPro" id="IPR033961">
    <property type="entry name" value="Exo84"/>
</dbReference>
<feature type="compositionally biased region" description="Gly residues" evidence="8">
    <location>
        <begin position="460"/>
        <end position="477"/>
    </location>
</feature>
<protein>
    <recommendedName>
        <fullName evidence="3">Exocyst complex component EXO84</fullName>
    </recommendedName>
</protein>
<dbReference type="AlphaFoldDB" id="A0A5M3N7C5"/>
<keyword evidence="11" id="KW-1185">Reference proteome</keyword>
<evidence type="ECO:0000256" key="5">
    <source>
        <dbReference type="ARBA" id="ARBA00022483"/>
    </source>
</evidence>
<gene>
    <name evidence="10" type="ORF">CONPUDRAFT_149220</name>
</gene>
<dbReference type="Pfam" id="PF16528">
    <property type="entry name" value="Exo84_C"/>
    <property type="match status" value="1"/>
</dbReference>
<evidence type="ECO:0000256" key="7">
    <source>
        <dbReference type="SAM" id="Coils"/>
    </source>
</evidence>
<evidence type="ECO:0000256" key="4">
    <source>
        <dbReference type="ARBA" id="ARBA00022448"/>
    </source>
</evidence>
<keyword evidence="5" id="KW-0268">Exocytosis</keyword>
<comment type="similarity">
    <text evidence="2">Belongs to the EXO84 family.</text>
</comment>
<dbReference type="GO" id="GO:0006887">
    <property type="term" value="P:exocytosis"/>
    <property type="evidence" value="ECO:0007669"/>
    <property type="project" value="UniProtKB-KW"/>
</dbReference>
<dbReference type="Gene3D" id="2.30.29.30">
    <property type="entry name" value="Pleckstrin-homology domain (PH domain)/Phosphotyrosine-binding domain (PTB)"/>
    <property type="match status" value="1"/>
</dbReference>
<dbReference type="GeneID" id="19202567"/>
<feature type="compositionally biased region" description="Basic and acidic residues" evidence="8">
    <location>
        <begin position="111"/>
        <end position="123"/>
    </location>
</feature>
<dbReference type="PANTHER" id="PTHR21426">
    <property type="entry name" value="EXOCYST COMPLEX COMPONENT 8"/>
    <property type="match status" value="1"/>
</dbReference>
<dbReference type="Gene3D" id="1.20.58.1220">
    <property type="entry name" value="Exo84p, C-terminal helical domain"/>
    <property type="match status" value="1"/>
</dbReference>
<accession>A0A5M3N7C5</accession>
<dbReference type="InterPro" id="IPR011993">
    <property type="entry name" value="PH-like_dom_sf"/>
</dbReference>
<dbReference type="GO" id="GO:0015031">
    <property type="term" value="P:protein transport"/>
    <property type="evidence" value="ECO:0007669"/>
    <property type="project" value="UniProtKB-KW"/>
</dbReference>
<dbReference type="GO" id="GO:0030133">
    <property type="term" value="C:transport vesicle"/>
    <property type="evidence" value="ECO:0007669"/>
    <property type="project" value="UniProtKB-SubCell"/>
</dbReference>
<organism evidence="10 11">
    <name type="scientific">Coniophora puteana (strain RWD-64-598)</name>
    <name type="common">Brown rot fungus</name>
    <dbReference type="NCBI Taxonomy" id="741705"/>
    <lineage>
        <taxon>Eukaryota</taxon>
        <taxon>Fungi</taxon>
        <taxon>Dikarya</taxon>
        <taxon>Basidiomycota</taxon>
        <taxon>Agaricomycotina</taxon>
        <taxon>Agaricomycetes</taxon>
        <taxon>Agaricomycetidae</taxon>
        <taxon>Boletales</taxon>
        <taxon>Coniophorineae</taxon>
        <taxon>Coniophoraceae</taxon>
        <taxon>Coniophora</taxon>
    </lineage>
</organism>
<evidence type="ECO:0000259" key="9">
    <source>
        <dbReference type="Pfam" id="PF16528"/>
    </source>
</evidence>
<comment type="subcellular location">
    <subcellularLocation>
        <location evidence="1">Cytoplasmic vesicle</location>
        <location evidence="1">Secretory vesicle</location>
    </subcellularLocation>
</comment>
<name>A0A5M3N7C5_CONPW</name>
<reference evidence="11" key="1">
    <citation type="journal article" date="2012" name="Science">
        <title>The Paleozoic origin of enzymatic lignin decomposition reconstructed from 31 fungal genomes.</title>
        <authorList>
            <person name="Floudas D."/>
            <person name="Binder M."/>
            <person name="Riley R."/>
            <person name="Barry K."/>
            <person name="Blanchette R.A."/>
            <person name="Henrissat B."/>
            <person name="Martinez A.T."/>
            <person name="Otillar R."/>
            <person name="Spatafora J.W."/>
            <person name="Yadav J.S."/>
            <person name="Aerts A."/>
            <person name="Benoit I."/>
            <person name="Boyd A."/>
            <person name="Carlson A."/>
            <person name="Copeland A."/>
            <person name="Coutinho P.M."/>
            <person name="de Vries R.P."/>
            <person name="Ferreira P."/>
            <person name="Findley K."/>
            <person name="Foster B."/>
            <person name="Gaskell J."/>
            <person name="Glotzer D."/>
            <person name="Gorecki P."/>
            <person name="Heitman J."/>
            <person name="Hesse C."/>
            <person name="Hori C."/>
            <person name="Igarashi K."/>
            <person name="Jurgens J.A."/>
            <person name="Kallen N."/>
            <person name="Kersten P."/>
            <person name="Kohler A."/>
            <person name="Kuees U."/>
            <person name="Kumar T.K.A."/>
            <person name="Kuo A."/>
            <person name="LaButti K."/>
            <person name="Larrondo L.F."/>
            <person name="Lindquist E."/>
            <person name="Ling A."/>
            <person name="Lombard V."/>
            <person name="Lucas S."/>
            <person name="Lundell T."/>
            <person name="Martin R."/>
            <person name="McLaughlin D.J."/>
            <person name="Morgenstern I."/>
            <person name="Morin E."/>
            <person name="Murat C."/>
            <person name="Nagy L.G."/>
            <person name="Nolan M."/>
            <person name="Ohm R.A."/>
            <person name="Patyshakuliyeva A."/>
            <person name="Rokas A."/>
            <person name="Ruiz-Duenas F.J."/>
            <person name="Sabat G."/>
            <person name="Salamov A."/>
            <person name="Samejima M."/>
            <person name="Schmutz J."/>
            <person name="Slot J.C."/>
            <person name="St John F."/>
            <person name="Stenlid J."/>
            <person name="Sun H."/>
            <person name="Sun S."/>
            <person name="Syed K."/>
            <person name="Tsang A."/>
            <person name="Wiebenga A."/>
            <person name="Young D."/>
            <person name="Pisabarro A."/>
            <person name="Eastwood D.C."/>
            <person name="Martin F."/>
            <person name="Cullen D."/>
            <person name="Grigoriev I.V."/>
            <person name="Hibbett D.S."/>
        </authorList>
    </citation>
    <scope>NUCLEOTIDE SEQUENCE [LARGE SCALE GENOMIC DNA]</scope>
    <source>
        <strain evidence="11">RWD-64-598 SS2</strain>
    </source>
</reference>
<keyword evidence="6" id="KW-0653">Protein transport</keyword>
<dbReference type="SUPFAM" id="SSF74788">
    <property type="entry name" value="Cullin repeat-like"/>
    <property type="match status" value="1"/>
</dbReference>
<dbReference type="Pfam" id="PF25345">
    <property type="entry name" value="PH_EXO84"/>
    <property type="match status" value="1"/>
</dbReference>
<comment type="caution">
    <text evidence="10">The sequence shown here is derived from an EMBL/GenBank/DDBJ whole genome shotgun (WGS) entry which is preliminary data.</text>
</comment>
<dbReference type="OMA" id="TDRYDHF"/>
<evidence type="ECO:0000313" key="11">
    <source>
        <dbReference type="Proteomes" id="UP000053558"/>
    </source>
</evidence>
<dbReference type="GO" id="GO:0006893">
    <property type="term" value="P:Golgi to plasma membrane transport"/>
    <property type="evidence" value="ECO:0007669"/>
    <property type="project" value="TreeGrafter"/>
</dbReference>
<feature type="coiled-coil region" evidence="7">
    <location>
        <begin position="165"/>
        <end position="228"/>
    </location>
</feature>
<dbReference type="InterPro" id="IPR032403">
    <property type="entry name" value="Exo84_C"/>
</dbReference>
<dbReference type="SUPFAM" id="SSF50729">
    <property type="entry name" value="PH domain-like"/>
    <property type="match status" value="1"/>
</dbReference>
<evidence type="ECO:0000256" key="6">
    <source>
        <dbReference type="ARBA" id="ARBA00022927"/>
    </source>
</evidence>
<evidence type="ECO:0000256" key="1">
    <source>
        <dbReference type="ARBA" id="ARBA00004398"/>
    </source>
</evidence>
<dbReference type="KEGG" id="cput:CONPUDRAFT_149220"/>
<dbReference type="OrthoDB" id="642193at2759"/>
<evidence type="ECO:0000256" key="2">
    <source>
        <dbReference type="ARBA" id="ARBA00007210"/>
    </source>
</evidence>
<feature type="region of interest" description="Disordered" evidence="8">
    <location>
        <begin position="460"/>
        <end position="483"/>
    </location>
</feature>
<keyword evidence="4" id="KW-0813">Transport</keyword>
<dbReference type="EMBL" id="JH711573">
    <property type="protein sequence ID" value="EIW87188.1"/>
    <property type="molecule type" value="Genomic_DNA"/>
</dbReference>
<dbReference type="Proteomes" id="UP000053558">
    <property type="component" value="Unassembled WGS sequence"/>
</dbReference>
<evidence type="ECO:0000313" key="10">
    <source>
        <dbReference type="EMBL" id="EIW87188.1"/>
    </source>
</evidence>
<proteinExistence type="inferred from homology"/>
<keyword evidence="7" id="KW-0175">Coiled coil</keyword>
<feature type="compositionally biased region" description="Pro residues" evidence="8">
    <location>
        <begin position="726"/>
        <end position="741"/>
    </location>
</feature>